<dbReference type="InterPro" id="IPR037914">
    <property type="entry name" value="SpoVT-AbrB_sf"/>
</dbReference>
<sequence length="81" mass="8772">MSTAIKKGRNSQGIIMPTHILNQVGLKTGEALDMQVDSGKIILTPKRKRKIFSESALLADINEHNSHADELAITTSTELGS</sequence>
<dbReference type="Pfam" id="PF04014">
    <property type="entry name" value="MazE_antitoxin"/>
    <property type="match status" value="1"/>
</dbReference>
<dbReference type="GeneID" id="88857368"/>
<dbReference type="SMART" id="SM00966">
    <property type="entry name" value="SpoVT_AbrB"/>
    <property type="match status" value="1"/>
</dbReference>
<keyword evidence="2" id="KW-0238">DNA-binding</keyword>
<dbReference type="GO" id="GO:0003677">
    <property type="term" value="F:DNA binding"/>
    <property type="evidence" value="ECO:0007669"/>
    <property type="project" value="UniProtKB-KW"/>
</dbReference>
<dbReference type="Proteomes" id="UP001300348">
    <property type="component" value="Chromosome"/>
</dbReference>
<evidence type="ECO:0000313" key="2">
    <source>
        <dbReference type="EMBL" id="WNH01553.1"/>
    </source>
</evidence>
<dbReference type="InterPro" id="IPR007159">
    <property type="entry name" value="SpoVT-AbrB_dom"/>
</dbReference>
<dbReference type="RefSeq" id="WP_189758335.1">
    <property type="nucleotide sequence ID" value="NZ_CAWPOC010000024.1"/>
</dbReference>
<reference evidence="2 3" key="1">
    <citation type="journal article" date="2023" name="Access Microbiol">
        <title>The genome of a steinernematid-associated Pseudomonas piscis bacterium encodes the biosynthesis of insect toxins.</title>
        <authorList>
            <person name="Awori R.M."/>
            <person name="Hendre P."/>
            <person name="Amugune N.O."/>
        </authorList>
    </citation>
    <scope>NUCLEOTIDE SEQUENCE [LARGE SCALE GENOMIC DNA]</scope>
    <source>
        <strain evidence="2 3">97</strain>
    </source>
</reference>
<feature type="domain" description="SpoVT-AbrB" evidence="1">
    <location>
        <begin position="6"/>
        <end position="51"/>
    </location>
</feature>
<accession>A0ABY9XG38</accession>
<gene>
    <name evidence="2" type="ORF">QL112_017385</name>
</gene>
<dbReference type="InterPro" id="IPR039052">
    <property type="entry name" value="Antitox_PemI-like"/>
</dbReference>
<dbReference type="Gene3D" id="2.10.260.10">
    <property type="match status" value="1"/>
</dbReference>
<proteinExistence type="predicted"/>
<organism evidence="2 3">
    <name type="scientific">Xenorhabdus griffiniae</name>
    <dbReference type="NCBI Taxonomy" id="351672"/>
    <lineage>
        <taxon>Bacteria</taxon>
        <taxon>Pseudomonadati</taxon>
        <taxon>Pseudomonadota</taxon>
        <taxon>Gammaproteobacteria</taxon>
        <taxon>Enterobacterales</taxon>
        <taxon>Morganellaceae</taxon>
        <taxon>Xenorhabdus</taxon>
    </lineage>
</organism>
<dbReference type="SUPFAM" id="SSF89447">
    <property type="entry name" value="AbrB/MazE/MraZ-like"/>
    <property type="match status" value="1"/>
</dbReference>
<dbReference type="PANTHER" id="PTHR40516:SF1">
    <property type="entry name" value="ANTITOXIN CHPS-RELATED"/>
    <property type="match status" value="1"/>
</dbReference>
<evidence type="ECO:0000259" key="1">
    <source>
        <dbReference type="SMART" id="SM00966"/>
    </source>
</evidence>
<dbReference type="EMBL" id="CP133647">
    <property type="protein sequence ID" value="WNH01553.1"/>
    <property type="molecule type" value="Genomic_DNA"/>
</dbReference>
<name>A0ABY9XG38_9GAMM</name>
<dbReference type="PANTHER" id="PTHR40516">
    <property type="entry name" value="ANTITOXIN CHPS-RELATED"/>
    <property type="match status" value="1"/>
</dbReference>
<evidence type="ECO:0000313" key="3">
    <source>
        <dbReference type="Proteomes" id="UP001300348"/>
    </source>
</evidence>
<protein>
    <submittedName>
        <fullName evidence="2">AbrB/MazE/SpoVT family DNA-binding domain-containing protein</fullName>
    </submittedName>
</protein>
<keyword evidence="3" id="KW-1185">Reference proteome</keyword>